<name>A0ABM6ZII8_9VIBR</name>
<dbReference type="EMBL" id="CP033137">
    <property type="protein sequence ID" value="AYO14392.1"/>
    <property type="molecule type" value="Genomic_DNA"/>
</dbReference>
<accession>A0ABM6ZII8</accession>
<protein>
    <submittedName>
        <fullName evidence="2">DUF3164 family protein</fullName>
    </submittedName>
</protein>
<gene>
    <name evidence="1" type="ORF">D0812_08235</name>
    <name evidence="2" type="ORF">D0812_12870</name>
</gene>
<dbReference type="InterPro" id="IPR021505">
    <property type="entry name" value="Phage_B3_Orf6"/>
</dbReference>
<proteinExistence type="predicted"/>
<evidence type="ECO:0000313" key="3">
    <source>
        <dbReference type="Proteomes" id="UP000272136"/>
    </source>
</evidence>
<reference evidence="2 3" key="1">
    <citation type="submission" date="2018-10" db="EMBL/GenBank/DDBJ databases">
        <title>Whole Genome of Vibrio owensii strain 170502, isolated from Acute Hepatopancreatic Necrosis Disease (AHPND) shrimp.</title>
        <authorList>
            <person name="Yan M."/>
            <person name="Wang X."/>
            <person name="Wang Y."/>
        </authorList>
    </citation>
    <scope>NUCLEOTIDE SEQUENCE [LARGE SCALE GENOMIC DNA]</scope>
    <source>
        <strain evidence="2 3">1700302</strain>
    </source>
</reference>
<keyword evidence="3" id="KW-1185">Reference proteome</keyword>
<organism evidence="2 3">
    <name type="scientific">Vibrio owensii</name>
    <dbReference type="NCBI Taxonomy" id="696485"/>
    <lineage>
        <taxon>Bacteria</taxon>
        <taxon>Pseudomonadati</taxon>
        <taxon>Pseudomonadota</taxon>
        <taxon>Gammaproteobacteria</taxon>
        <taxon>Vibrionales</taxon>
        <taxon>Vibrionaceae</taxon>
        <taxon>Vibrio</taxon>
    </lineage>
</organism>
<dbReference type="RefSeq" id="WP_122044981.1">
    <property type="nucleotide sequence ID" value="NZ_CP033137.1"/>
</dbReference>
<sequence length="318" mass="35917">MTNQKQQIHPPISGKCESFCTRLSAAIMAENFGDYESALVHWKEASDFACSSADKHMCALRYSVAQAVVSLNTVHDNASSISPKYEVKVDILPNQSPAFLEFNPHFDCELRMSTAMPQKAPKGMRLNKDGNPVPERIIDPYKIEQDDFVNALIAKAKEQQAQLRTLKELAFGECAAFLDLLGEKYSVERGGRKGNVTFTSYDGRRQVIVAMHDNITFGPELQIAKQLIDEYLRGLTEGANDELKVFVNDVFEVDKQGKLNKRRILDLRQYNIDHPLWIEAMAAIADSISIASTKQYIRFREKDEYGKFQNIPLDFAAL</sequence>
<evidence type="ECO:0000313" key="1">
    <source>
        <dbReference type="EMBL" id="AYO14392.1"/>
    </source>
</evidence>
<dbReference type="Proteomes" id="UP000272136">
    <property type="component" value="Chromosome 1"/>
</dbReference>
<dbReference type="Pfam" id="PF11363">
    <property type="entry name" value="DUF3164"/>
    <property type="match status" value="1"/>
</dbReference>
<dbReference type="EMBL" id="CP033137">
    <property type="protein sequence ID" value="AYO15260.1"/>
    <property type="molecule type" value="Genomic_DNA"/>
</dbReference>
<evidence type="ECO:0000313" key="2">
    <source>
        <dbReference type="EMBL" id="AYO15260.1"/>
    </source>
</evidence>